<dbReference type="AlphaFoldDB" id="A0AAV9CJ08"/>
<name>A0AAV9CJ08_ACOCL</name>
<dbReference type="PANTHER" id="PTHR31407:SF17">
    <property type="entry name" value="PSBP DOMAIN-CONTAINING PROTEIN 3, CHLOROPLASTIC"/>
    <property type="match status" value="1"/>
</dbReference>
<evidence type="ECO:0000313" key="2">
    <source>
        <dbReference type="EMBL" id="KAK1288722.1"/>
    </source>
</evidence>
<sequence length="244" mass="27215">MASVLHLHIQTSQSPRPSLVNQGHLKNRNPSILCLRNTESKENPCDGDLSKTRRREALIQFGFSASLFPSVVLNASAETDLVEELRVYADETNKFQISVPQDWLAGTGQTDSIRSVTAFYPKETSDSNVSVAITGLGPDYTRMESFGAVDAFAESLVTGLDRSWKRPPGVTAKLINSKAAKGFYYIEYTLQNPGERCRHIFSAIGMANNGWYNRLYTVTGQFMEDESEKYRSTIAKCVSSFRFT</sequence>
<evidence type="ECO:0000313" key="3">
    <source>
        <dbReference type="Proteomes" id="UP001180020"/>
    </source>
</evidence>
<dbReference type="GO" id="GO:0019898">
    <property type="term" value="C:extrinsic component of membrane"/>
    <property type="evidence" value="ECO:0007669"/>
    <property type="project" value="InterPro"/>
</dbReference>
<proteinExistence type="predicted"/>
<organism evidence="2 3">
    <name type="scientific">Acorus calamus</name>
    <name type="common">Sweet flag</name>
    <dbReference type="NCBI Taxonomy" id="4465"/>
    <lineage>
        <taxon>Eukaryota</taxon>
        <taxon>Viridiplantae</taxon>
        <taxon>Streptophyta</taxon>
        <taxon>Embryophyta</taxon>
        <taxon>Tracheophyta</taxon>
        <taxon>Spermatophyta</taxon>
        <taxon>Magnoliopsida</taxon>
        <taxon>Liliopsida</taxon>
        <taxon>Acoraceae</taxon>
        <taxon>Acorus</taxon>
    </lineage>
</organism>
<dbReference type="EMBL" id="JAUJYO010000019">
    <property type="protein sequence ID" value="KAK1288722.1"/>
    <property type="molecule type" value="Genomic_DNA"/>
</dbReference>
<comment type="caution">
    <text evidence="2">The sequence shown here is derived from an EMBL/GenBank/DDBJ whole genome shotgun (WGS) entry which is preliminary data.</text>
</comment>
<dbReference type="Pfam" id="PF01789">
    <property type="entry name" value="PsbP"/>
    <property type="match status" value="1"/>
</dbReference>
<dbReference type="PANTHER" id="PTHR31407">
    <property type="match status" value="1"/>
</dbReference>
<dbReference type="GO" id="GO:0005509">
    <property type="term" value="F:calcium ion binding"/>
    <property type="evidence" value="ECO:0007669"/>
    <property type="project" value="InterPro"/>
</dbReference>
<evidence type="ECO:0000259" key="1">
    <source>
        <dbReference type="Pfam" id="PF01789"/>
    </source>
</evidence>
<accession>A0AAV9CJ08</accession>
<dbReference type="GO" id="GO:0009654">
    <property type="term" value="C:photosystem II oxygen evolving complex"/>
    <property type="evidence" value="ECO:0007669"/>
    <property type="project" value="InterPro"/>
</dbReference>
<reference evidence="2" key="2">
    <citation type="submission" date="2023-06" db="EMBL/GenBank/DDBJ databases">
        <authorList>
            <person name="Ma L."/>
            <person name="Liu K.-W."/>
            <person name="Li Z."/>
            <person name="Hsiao Y.-Y."/>
            <person name="Qi Y."/>
            <person name="Fu T."/>
            <person name="Tang G."/>
            <person name="Zhang D."/>
            <person name="Sun W.-H."/>
            <person name="Liu D.-K."/>
            <person name="Li Y."/>
            <person name="Chen G.-Z."/>
            <person name="Liu X.-D."/>
            <person name="Liao X.-Y."/>
            <person name="Jiang Y.-T."/>
            <person name="Yu X."/>
            <person name="Hao Y."/>
            <person name="Huang J."/>
            <person name="Zhao X.-W."/>
            <person name="Ke S."/>
            <person name="Chen Y.-Y."/>
            <person name="Wu W.-L."/>
            <person name="Hsu J.-L."/>
            <person name="Lin Y.-F."/>
            <person name="Huang M.-D."/>
            <person name="Li C.-Y."/>
            <person name="Huang L."/>
            <person name="Wang Z.-W."/>
            <person name="Zhao X."/>
            <person name="Zhong W.-Y."/>
            <person name="Peng D.-H."/>
            <person name="Ahmad S."/>
            <person name="Lan S."/>
            <person name="Zhang J.-S."/>
            <person name="Tsai W.-C."/>
            <person name="Van De Peer Y."/>
            <person name="Liu Z.-J."/>
        </authorList>
    </citation>
    <scope>NUCLEOTIDE SEQUENCE</scope>
    <source>
        <strain evidence="2">CP</strain>
        <tissue evidence="2">Leaves</tissue>
    </source>
</reference>
<dbReference type="Gene3D" id="3.40.1000.10">
    <property type="entry name" value="Mog1/PsbP, alpha/beta/alpha sandwich"/>
    <property type="match status" value="1"/>
</dbReference>
<dbReference type="Proteomes" id="UP001180020">
    <property type="component" value="Unassembled WGS sequence"/>
</dbReference>
<reference evidence="2" key="1">
    <citation type="journal article" date="2023" name="Nat. Commun.">
        <title>Diploid and tetraploid genomes of Acorus and the evolution of monocots.</title>
        <authorList>
            <person name="Ma L."/>
            <person name="Liu K.W."/>
            <person name="Li Z."/>
            <person name="Hsiao Y.Y."/>
            <person name="Qi Y."/>
            <person name="Fu T."/>
            <person name="Tang G.D."/>
            <person name="Zhang D."/>
            <person name="Sun W.H."/>
            <person name="Liu D.K."/>
            <person name="Li Y."/>
            <person name="Chen G.Z."/>
            <person name="Liu X.D."/>
            <person name="Liao X.Y."/>
            <person name="Jiang Y.T."/>
            <person name="Yu X."/>
            <person name="Hao Y."/>
            <person name="Huang J."/>
            <person name="Zhao X.W."/>
            <person name="Ke S."/>
            <person name="Chen Y.Y."/>
            <person name="Wu W.L."/>
            <person name="Hsu J.L."/>
            <person name="Lin Y.F."/>
            <person name="Huang M.D."/>
            <person name="Li C.Y."/>
            <person name="Huang L."/>
            <person name="Wang Z.W."/>
            <person name="Zhao X."/>
            <person name="Zhong W.Y."/>
            <person name="Peng D.H."/>
            <person name="Ahmad S."/>
            <person name="Lan S."/>
            <person name="Zhang J.S."/>
            <person name="Tsai W.C."/>
            <person name="Van de Peer Y."/>
            <person name="Liu Z.J."/>
        </authorList>
    </citation>
    <scope>NUCLEOTIDE SEQUENCE</scope>
    <source>
        <strain evidence="2">CP</strain>
    </source>
</reference>
<dbReference type="GO" id="GO:0015979">
    <property type="term" value="P:photosynthesis"/>
    <property type="evidence" value="ECO:0007669"/>
    <property type="project" value="InterPro"/>
</dbReference>
<protein>
    <recommendedName>
        <fullName evidence="1">PsbP C-terminal domain-containing protein</fullName>
    </recommendedName>
</protein>
<keyword evidence="3" id="KW-1185">Reference proteome</keyword>
<dbReference type="InterPro" id="IPR016123">
    <property type="entry name" value="Mog1/PsbP_a/b/a-sand"/>
</dbReference>
<dbReference type="InterPro" id="IPR002683">
    <property type="entry name" value="PsbP_C"/>
</dbReference>
<feature type="domain" description="PsbP C-terminal" evidence="1">
    <location>
        <begin position="84"/>
        <end position="243"/>
    </location>
</feature>
<dbReference type="SUPFAM" id="SSF55724">
    <property type="entry name" value="Mog1p/PsbP-like"/>
    <property type="match status" value="1"/>
</dbReference>
<gene>
    <name evidence="2" type="ORF">QJS10_CPB19g00953</name>
</gene>